<accession>B3PIA1</accession>
<dbReference type="eggNOG" id="ENOG502ZAFI">
    <property type="taxonomic scope" value="Bacteria"/>
</dbReference>
<protein>
    <submittedName>
        <fullName evidence="1">Conserved domain protein</fullName>
    </submittedName>
</protein>
<evidence type="ECO:0000313" key="2">
    <source>
        <dbReference type="Proteomes" id="UP000001036"/>
    </source>
</evidence>
<dbReference type="InterPro" id="IPR017853">
    <property type="entry name" value="GH"/>
</dbReference>
<dbReference type="STRING" id="498211.CJA_0441"/>
<dbReference type="Gene3D" id="3.20.20.80">
    <property type="entry name" value="Glycosidases"/>
    <property type="match status" value="1"/>
</dbReference>
<keyword evidence="2" id="KW-1185">Reference proteome</keyword>
<dbReference type="Proteomes" id="UP000001036">
    <property type="component" value="Chromosome"/>
</dbReference>
<dbReference type="SUPFAM" id="SSF51445">
    <property type="entry name" value="(Trans)glycosidases"/>
    <property type="match status" value="1"/>
</dbReference>
<proteinExistence type="predicted"/>
<dbReference type="EMBL" id="CP000934">
    <property type="protein sequence ID" value="ACE85755.1"/>
    <property type="molecule type" value="Genomic_DNA"/>
</dbReference>
<sequence length="522" mass="58223">MQKNRPPLTICAFYMAQQGRRMVFSRCAQWLHLLVFSTVLWGCGGGSSSTNNTANSSIADASSSSISYSSSSVLSVVSSSLSSQPVSTQSISSLSSVQSTSSAMLSSTSSSHISSRAESSSSVSEKEFEPVSLQSQINRVQPMTGIVFWSDNTSALSALGQDVQLEFSYMLYRDVVTRIGTYSWAAVDQKLAQAAARGHQMIFRFRDTYPGITQSSIPDGLPYHISKVEGQNTFIPDWSSTGLREFILDFFTRFAARYDNDPRLAFVQVGFGSYAEYHLYDGQPELGKNFPDKSFQANFLNHMAEVFSQTPWSISIDATSSDYSPFQATPALKNLRFGLFDDSFMHKEHSENDSEYNRASWLFFGANRYHTNPAGGEFSYYSTYDQRNVLSTNGPYGKTFEDFAHQYNVTYMIGNDQYAYQSKARIRQAAMATGYAFRLTLLESNGNRVRLRIRNEGIAPLYYDAYPSVNNQRATQSLKGLLPSNSLDMEIHPGTHNPLDIQIKIDSDRLVTGQVIQFNANL</sequence>
<evidence type="ECO:0000313" key="1">
    <source>
        <dbReference type="EMBL" id="ACE85755.1"/>
    </source>
</evidence>
<organism evidence="1 2">
    <name type="scientific">Cellvibrio japonicus (strain Ueda107)</name>
    <name type="common">Pseudomonas fluorescens subsp. cellulosa</name>
    <dbReference type="NCBI Taxonomy" id="498211"/>
    <lineage>
        <taxon>Bacteria</taxon>
        <taxon>Pseudomonadati</taxon>
        <taxon>Pseudomonadota</taxon>
        <taxon>Gammaproteobacteria</taxon>
        <taxon>Cellvibrionales</taxon>
        <taxon>Cellvibrionaceae</taxon>
        <taxon>Cellvibrio</taxon>
    </lineage>
</organism>
<dbReference type="AlphaFoldDB" id="B3PIA1"/>
<dbReference type="HOGENOM" id="CLU_039601_0_0_6"/>
<gene>
    <name evidence="1" type="ordered locus">CJA_0441</name>
</gene>
<dbReference type="KEGG" id="cja:CJA_0441"/>
<reference evidence="1 2" key="1">
    <citation type="journal article" date="2008" name="J. Bacteriol.">
        <title>Insights into plant cell wall degradation from the genome sequence of the soil bacterium Cellvibrio japonicus.</title>
        <authorList>
            <person name="Deboy R.T."/>
            <person name="Mongodin E.F."/>
            <person name="Fouts D.E."/>
            <person name="Tailford L.E."/>
            <person name="Khouri H."/>
            <person name="Emerson J.B."/>
            <person name="Mohamoud Y."/>
            <person name="Watkins K."/>
            <person name="Henrissat B."/>
            <person name="Gilbert H.J."/>
            <person name="Nelson K.E."/>
        </authorList>
    </citation>
    <scope>NUCLEOTIDE SEQUENCE [LARGE SCALE GENOMIC DNA]</scope>
    <source>
        <strain evidence="1 2">Ueda107</strain>
    </source>
</reference>
<name>B3PIA1_CELJU</name>